<dbReference type="EMBL" id="UYRS01018436">
    <property type="protein sequence ID" value="VDK35515.1"/>
    <property type="molecule type" value="Genomic_DNA"/>
</dbReference>
<accession>A0A0R3W6A5</accession>
<evidence type="ECO:0000313" key="1">
    <source>
        <dbReference type="EMBL" id="VDK35515.1"/>
    </source>
</evidence>
<proteinExistence type="predicted"/>
<evidence type="ECO:0000313" key="2">
    <source>
        <dbReference type="Proteomes" id="UP000282613"/>
    </source>
</evidence>
<dbReference type="Proteomes" id="UP000282613">
    <property type="component" value="Unassembled WGS sequence"/>
</dbReference>
<reference evidence="3" key="1">
    <citation type="submission" date="2017-02" db="UniProtKB">
        <authorList>
            <consortium name="WormBaseParasite"/>
        </authorList>
    </citation>
    <scope>IDENTIFICATION</scope>
</reference>
<gene>
    <name evidence="1" type="ORF">TASK_LOCUS5715</name>
</gene>
<keyword evidence="2" id="KW-1185">Reference proteome</keyword>
<protein>
    <submittedName>
        <fullName evidence="3">SOCS box domain-containing protein</fullName>
    </submittedName>
</protein>
<dbReference type="AlphaFoldDB" id="A0A0R3W6A5"/>
<reference evidence="1 2" key="2">
    <citation type="submission" date="2018-11" db="EMBL/GenBank/DDBJ databases">
        <authorList>
            <consortium name="Pathogen Informatics"/>
        </authorList>
    </citation>
    <scope>NUCLEOTIDE SEQUENCE [LARGE SCALE GENOMIC DNA]</scope>
</reference>
<name>A0A0R3W6A5_TAEAS</name>
<dbReference type="WBParaSite" id="TASK_0000571401-mRNA-1">
    <property type="protein sequence ID" value="TASK_0000571401-mRNA-1"/>
    <property type="gene ID" value="TASK_0000571401"/>
</dbReference>
<organism evidence="3">
    <name type="scientific">Taenia asiatica</name>
    <name type="common">Asian tapeworm</name>
    <dbReference type="NCBI Taxonomy" id="60517"/>
    <lineage>
        <taxon>Eukaryota</taxon>
        <taxon>Metazoa</taxon>
        <taxon>Spiralia</taxon>
        <taxon>Lophotrochozoa</taxon>
        <taxon>Platyhelminthes</taxon>
        <taxon>Cestoda</taxon>
        <taxon>Eucestoda</taxon>
        <taxon>Cyclophyllidea</taxon>
        <taxon>Taeniidae</taxon>
        <taxon>Taenia</taxon>
    </lineage>
</organism>
<sequence>MTTRSLLDAMCSGGGSSLHQLQTTLQEAQSAIARDDYQALRPLLALPSGEGGGAITEMDFVNPSVEENLLHFAVRQMAGFCVHMLVNAPYKWDPLRRNVLGATPLDLALCNYDAYLPVVWPLALASSDVCKDASTKPTLASLLLRPPIAPLSPTLIAGLCSTNFIDVDFTTSTIILLFELIHCTPSMLVESWTTPEAHRCSECLAIGDTKEAVCLSDQNKVFDFPVRYACWLWHRYRATSEVPERLSPLSLLTCCRVVIRRTIMSNLSTGLVTDYAKALKSLKLPSWMLAFLAFREMWPVVNIKHKFLFRQRKNKEPLREHPIQPFYDVPDLFE</sequence>
<dbReference type="OrthoDB" id="6235335at2759"/>
<evidence type="ECO:0000313" key="3">
    <source>
        <dbReference type="WBParaSite" id="TASK_0000571401-mRNA-1"/>
    </source>
</evidence>